<proteinExistence type="predicted"/>
<reference evidence="2 3" key="1">
    <citation type="submission" date="2014-11" db="EMBL/GenBank/DDBJ databases">
        <title>Genetic blueprint of the zoonotic pathogen Toxocara canis.</title>
        <authorList>
            <person name="Zhu X.-Q."/>
            <person name="Korhonen P.K."/>
            <person name="Cai H."/>
            <person name="Young N.D."/>
            <person name="Nejsum P."/>
            <person name="von Samson-Himmelstjerna G."/>
            <person name="Boag P.R."/>
            <person name="Tan P."/>
            <person name="Li Q."/>
            <person name="Min J."/>
            <person name="Yang Y."/>
            <person name="Wang X."/>
            <person name="Fang X."/>
            <person name="Hall R.S."/>
            <person name="Hofmann A."/>
            <person name="Sternberg P.W."/>
            <person name="Jex A.R."/>
            <person name="Gasser R.B."/>
        </authorList>
    </citation>
    <scope>NUCLEOTIDE SEQUENCE [LARGE SCALE GENOMIC DNA]</scope>
    <source>
        <strain evidence="2">PN_DK_2014</strain>
    </source>
</reference>
<gene>
    <name evidence="2" type="ORF">Tcan_01845</name>
</gene>
<organism evidence="2 3">
    <name type="scientific">Toxocara canis</name>
    <name type="common">Canine roundworm</name>
    <dbReference type="NCBI Taxonomy" id="6265"/>
    <lineage>
        <taxon>Eukaryota</taxon>
        <taxon>Metazoa</taxon>
        <taxon>Ecdysozoa</taxon>
        <taxon>Nematoda</taxon>
        <taxon>Chromadorea</taxon>
        <taxon>Rhabditida</taxon>
        <taxon>Spirurina</taxon>
        <taxon>Ascaridomorpha</taxon>
        <taxon>Ascaridoidea</taxon>
        <taxon>Toxocaridae</taxon>
        <taxon>Toxocara</taxon>
    </lineage>
</organism>
<feature type="compositionally biased region" description="Gly residues" evidence="1">
    <location>
        <begin position="112"/>
        <end position="124"/>
    </location>
</feature>
<keyword evidence="3" id="KW-1185">Reference proteome</keyword>
<dbReference type="Proteomes" id="UP000031036">
    <property type="component" value="Unassembled WGS sequence"/>
</dbReference>
<dbReference type="AlphaFoldDB" id="A0A0B2V5F3"/>
<evidence type="ECO:0000313" key="2">
    <source>
        <dbReference type="EMBL" id="KHN76724.1"/>
    </source>
</evidence>
<feature type="compositionally biased region" description="Low complexity" evidence="1">
    <location>
        <begin position="19"/>
        <end position="28"/>
    </location>
</feature>
<name>A0A0B2V5F3_TOXCA</name>
<protein>
    <submittedName>
        <fullName evidence="2">Uncharacterized protein</fullName>
    </submittedName>
</protein>
<feature type="region of interest" description="Disordered" evidence="1">
    <location>
        <begin position="77"/>
        <end position="132"/>
    </location>
</feature>
<accession>A0A0B2V5F3</accession>
<dbReference type="EMBL" id="JPKZ01002451">
    <property type="protein sequence ID" value="KHN76724.1"/>
    <property type="molecule type" value="Genomic_DNA"/>
</dbReference>
<comment type="caution">
    <text evidence="2">The sequence shown here is derived from an EMBL/GenBank/DDBJ whole genome shotgun (WGS) entry which is preliminary data.</text>
</comment>
<feature type="compositionally biased region" description="Basic and acidic residues" evidence="1">
    <location>
        <begin position="77"/>
        <end position="99"/>
    </location>
</feature>
<feature type="region of interest" description="Disordered" evidence="1">
    <location>
        <begin position="1"/>
        <end position="31"/>
    </location>
</feature>
<evidence type="ECO:0000256" key="1">
    <source>
        <dbReference type="SAM" id="MobiDB-lite"/>
    </source>
</evidence>
<feature type="compositionally biased region" description="Low complexity" evidence="1">
    <location>
        <begin position="102"/>
        <end position="111"/>
    </location>
</feature>
<sequence>MKTKKDGATKGSRRSGEVQQMQPEQPQPNWGIRILKENRGGLVGGAEGNLASQFSRFAKRHCHLMAERLSVSVALARRENHRGSEKIRSGDQDKKEGKNKATKTGSKTTSGNEGGAGPVNGGSSGLTRAFAF</sequence>
<evidence type="ECO:0000313" key="3">
    <source>
        <dbReference type="Proteomes" id="UP000031036"/>
    </source>
</evidence>